<evidence type="ECO:0000313" key="3">
    <source>
        <dbReference type="EMBL" id="OTG35360.1"/>
    </source>
</evidence>
<dbReference type="InterPro" id="IPR021916">
    <property type="entry name" value="DUF3527"/>
</dbReference>
<dbReference type="OrthoDB" id="1898655at2759"/>
<dbReference type="InParanoid" id="A0A251VIG4"/>
<feature type="compositionally biased region" description="Basic residues" evidence="1">
    <location>
        <begin position="94"/>
        <end position="103"/>
    </location>
</feature>
<feature type="region of interest" description="Disordered" evidence="1">
    <location>
        <begin position="1"/>
        <end position="22"/>
    </location>
</feature>
<dbReference type="EMBL" id="CM007891">
    <property type="protein sequence ID" value="OTG35360.1"/>
    <property type="molecule type" value="Genomic_DNA"/>
</dbReference>
<organism evidence="3 4">
    <name type="scientific">Helianthus annuus</name>
    <name type="common">Common sunflower</name>
    <dbReference type="NCBI Taxonomy" id="4232"/>
    <lineage>
        <taxon>Eukaryota</taxon>
        <taxon>Viridiplantae</taxon>
        <taxon>Streptophyta</taxon>
        <taxon>Embryophyta</taxon>
        <taxon>Tracheophyta</taxon>
        <taxon>Spermatophyta</taxon>
        <taxon>Magnoliopsida</taxon>
        <taxon>eudicotyledons</taxon>
        <taxon>Gunneridae</taxon>
        <taxon>Pentapetalae</taxon>
        <taxon>asterids</taxon>
        <taxon>campanulids</taxon>
        <taxon>Asterales</taxon>
        <taxon>Asteraceae</taxon>
        <taxon>Asteroideae</taxon>
        <taxon>Heliantheae alliance</taxon>
        <taxon>Heliantheae</taxon>
        <taxon>Helianthus</taxon>
    </lineage>
</organism>
<sequence>MASSSSSNHKQKHVGSKSTETEEIVKYMSNLPSYLERGKPVQDRALNFGVLDWGRLEQWQYHNHKQSNRSSLHSHLNISTQDILSKDAPVSHSSRSRTKPRGVKKNDLNVRDLAESRSSDDTGSFQSASSSLSSNGKMKIRDELVIKIGNFQDSCNGSRDGTKHSDLKTDAPNSLPLKNEIVSKKNSKNETDSKRKTSIACQTKTPEEKEFSIAASKSRFSFNMSSKSAVVKSATKTLESPLASQNPPEDLKTKAKVKMDLGSCKEVRVDYSCRNKTNESSTSSSSSSSSRKRALFQMAVKNGRPLFTFSVDDNKNDILAATVRSLAGKDDANSWVYTFFAVQEVKKKKSGWLSHSSKDKSNAYLPNVTAQMTVSNPLVYDDGTTREFVLSSVDSGQPDPDQQILDDQLEKELAAIVVRFLTKAGGEDDNQDGFSTTVILPGGHHSVPRKGEPSPLIERWRSGGRCDCGGWDVGCRLRTLANNVKSDTSLNPYEIFDLFLQGEVVNERPFFSLSPIKEGIFSVDYNASLPLLHAFSICISVIECRKSSHHTELRTYVAKRVDDVMVPVTYASLPPVSPVGRV</sequence>
<feature type="region of interest" description="Disordered" evidence="1">
    <location>
        <begin position="151"/>
        <end position="206"/>
    </location>
</feature>
<feature type="region of interest" description="Disordered" evidence="1">
    <location>
        <begin position="83"/>
        <end position="134"/>
    </location>
</feature>
<reference evidence="2 4" key="1">
    <citation type="journal article" date="2017" name="Nature">
        <title>The sunflower genome provides insights into oil metabolism, flowering and Asterid evolution.</title>
        <authorList>
            <person name="Badouin H."/>
            <person name="Gouzy J."/>
            <person name="Grassa C.J."/>
            <person name="Murat F."/>
            <person name="Staton S.E."/>
            <person name="Cottret L."/>
            <person name="Lelandais-Briere C."/>
            <person name="Owens G.L."/>
            <person name="Carrere S."/>
            <person name="Mayjonade B."/>
            <person name="Legrand L."/>
            <person name="Gill N."/>
            <person name="Kane N.C."/>
            <person name="Bowers J.E."/>
            <person name="Hubner S."/>
            <person name="Bellec A."/>
            <person name="Berard A."/>
            <person name="Berges H."/>
            <person name="Blanchet N."/>
            <person name="Boniface M.C."/>
            <person name="Brunel D."/>
            <person name="Catrice O."/>
            <person name="Chaidir N."/>
            <person name="Claudel C."/>
            <person name="Donnadieu C."/>
            <person name="Faraut T."/>
            <person name="Fievet G."/>
            <person name="Helmstetter N."/>
            <person name="King M."/>
            <person name="Knapp S.J."/>
            <person name="Lai Z."/>
            <person name="Le Paslier M.C."/>
            <person name="Lippi Y."/>
            <person name="Lorenzon L."/>
            <person name="Mandel J.R."/>
            <person name="Marage G."/>
            <person name="Marchand G."/>
            <person name="Marquand E."/>
            <person name="Bret-Mestries E."/>
            <person name="Morien E."/>
            <person name="Nambeesan S."/>
            <person name="Nguyen T."/>
            <person name="Pegot-Espagnet P."/>
            <person name="Pouilly N."/>
            <person name="Raftis F."/>
            <person name="Sallet E."/>
            <person name="Schiex T."/>
            <person name="Thomas J."/>
            <person name="Vandecasteele C."/>
            <person name="Vares D."/>
            <person name="Vear F."/>
            <person name="Vautrin S."/>
            <person name="Crespi M."/>
            <person name="Mangin B."/>
            <person name="Burke J.M."/>
            <person name="Salse J."/>
            <person name="Munos S."/>
            <person name="Vincourt P."/>
            <person name="Rieseberg L.H."/>
            <person name="Langlade N.B."/>
        </authorList>
    </citation>
    <scope>NUCLEOTIDE SEQUENCE [LARGE SCALE GENOMIC DNA]</scope>
    <source>
        <strain evidence="4">cv. SF193</strain>
        <tissue evidence="2">Leaves</tissue>
    </source>
</reference>
<protein>
    <submittedName>
        <fullName evidence="3">Uncharacterized protein</fullName>
    </submittedName>
</protein>
<dbReference type="Pfam" id="PF12043">
    <property type="entry name" value="DUF3527"/>
    <property type="match status" value="2"/>
</dbReference>
<reference evidence="3" key="2">
    <citation type="submission" date="2017-02" db="EMBL/GenBank/DDBJ databases">
        <title>Sunflower complete genome.</title>
        <authorList>
            <person name="Langlade N."/>
            <person name="Munos S."/>
        </authorList>
    </citation>
    <scope>NUCLEOTIDE SEQUENCE [LARGE SCALE GENOMIC DNA]</scope>
    <source>
        <tissue evidence="3">Leaves</tissue>
    </source>
</reference>
<feature type="compositionally biased region" description="Basic and acidic residues" evidence="1">
    <location>
        <begin position="104"/>
        <end position="120"/>
    </location>
</feature>
<reference evidence="2" key="3">
    <citation type="submission" date="2020-06" db="EMBL/GenBank/DDBJ databases">
        <title>Helianthus annuus Genome sequencing and assembly Release 2.</title>
        <authorList>
            <person name="Gouzy J."/>
            <person name="Langlade N."/>
            <person name="Munos S."/>
        </authorList>
    </citation>
    <scope>NUCLEOTIDE SEQUENCE</scope>
    <source>
        <tissue evidence="2">Leaves</tissue>
    </source>
</reference>
<evidence type="ECO:0000313" key="4">
    <source>
        <dbReference type="Proteomes" id="UP000215914"/>
    </source>
</evidence>
<dbReference type="PANTHER" id="PTHR31390:SF4">
    <property type="entry name" value="DUF3527 DOMAIN-CONTAINING PROTEIN"/>
    <property type="match status" value="1"/>
</dbReference>
<proteinExistence type="predicted"/>
<dbReference type="AlphaFoldDB" id="A0A251VIG4"/>
<dbReference type="PANTHER" id="PTHR31390">
    <property type="entry name" value="EXPRESSED PROTEIN"/>
    <property type="match status" value="1"/>
</dbReference>
<feature type="compositionally biased region" description="Basic and acidic residues" evidence="1">
    <location>
        <begin position="160"/>
        <end position="169"/>
    </location>
</feature>
<dbReference type="Proteomes" id="UP000215914">
    <property type="component" value="Chromosome 2"/>
</dbReference>
<dbReference type="EMBL" id="MNCJ02000319">
    <property type="protein sequence ID" value="KAF5809830.1"/>
    <property type="molecule type" value="Genomic_DNA"/>
</dbReference>
<dbReference type="Gramene" id="mRNA:HanXRQr2_Chr04g0162051">
    <property type="protein sequence ID" value="mRNA:HanXRQr2_Chr04g0162051"/>
    <property type="gene ID" value="HanXRQr2_Chr04g0162051"/>
</dbReference>
<gene>
    <name evidence="3" type="ORF">HannXRQ_Chr02g0055971</name>
    <name evidence="2" type="ORF">HanXRQr2_Chr04g0162051</name>
</gene>
<feature type="compositionally biased region" description="Low complexity" evidence="1">
    <location>
        <begin position="124"/>
        <end position="134"/>
    </location>
</feature>
<evidence type="ECO:0000313" key="2">
    <source>
        <dbReference type="EMBL" id="KAF5809830.1"/>
    </source>
</evidence>
<keyword evidence="4" id="KW-1185">Reference proteome</keyword>
<accession>A0A251VIG4</accession>
<evidence type="ECO:0000256" key="1">
    <source>
        <dbReference type="SAM" id="MobiDB-lite"/>
    </source>
</evidence>
<feature type="compositionally biased region" description="Basic and acidic residues" evidence="1">
    <location>
        <begin position="181"/>
        <end position="195"/>
    </location>
</feature>
<name>A0A251VIG4_HELAN</name>
<dbReference type="STRING" id="4232.A0A251VIG4"/>